<dbReference type="RefSeq" id="WP_019468185.1">
    <property type="nucleotide sequence ID" value="NZ_LAKJ01000009.1"/>
</dbReference>
<dbReference type="PROSITE" id="PS51186">
    <property type="entry name" value="GNAT"/>
    <property type="match status" value="1"/>
</dbReference>
<feature type="domain" description="N-acetyltransferase" evidence="1">
    <location>
        <begin position="13"/>
        <end position="153"/>
    </location>
</feature>
<accession>A0A0M2P295</accession>
<evidence type="ECO:0000313" key="3">
    <source>
        <dbReference type="Proteomes" id="UP000034455"/>
    </source>
</evidence>
<name>A0A0M2P295_STACC</name>
<evidence type="ECO:0000313" key="2">
    <source>
        <dbReference type="EMBL" id="KKI64375.1"/>
    </source>
</evidence>
<reference evidence="2 3" key="1">
    <citation type="submission" date="2015-03" db="EMBL/GenBank/DDBJ databases">
        <title>Genome Assembly of Staphylococcus cohnii subsp. cohnii strain G22B2.</title>
        <authorList>
            <person name="Nair G."/>
            <person name="Kaur G."/>
            <person name="Khatri I."/>
            <person name="Singh N.K."/>
            <person name="Sathyabama S."/>
            <person name="Maurya S.K."/>
            <person name="Subramanian S."/>
            <person name="Agrewala J.N."/>
            <person name="Mayilraj S."/>
        </authorList>
    </citation>
    <scope>NUCLEOTIDE SEQUENCE [LARGE SCALE GENOMIC DNA]</scope>
    <source>
        <strain evidence="2 3">G22B2</strain>
    </source>
</reference>
<evidence type="ECO:0000259" key="1">
    <source>
        <dbReference type="PROSITE" id="PS51186"/>
    </source>
</evidence>
<dbReference type="GO" id="GO:0016747">
    <property type="term" value="F:acyltransferase activity, transferring groups other than amino-acyl groups"/>
    <property type="evidence" value="ECO:0007669"/>
    <property type="project" value="InterPro"/>
</dbReference>
<dbReference type="CDD" id="cd04301">
    <property type="entry name" value="NAT_SF"/>
    <property type="match status" value="1"/>
</dbReference>
<dbReference type="Gene3D" id="3.40.630.30">
    <property type="match status" value="1"/>
</dbReference>
<dbReference type="PATRIC" id="fig|74704.6.peg.2828"/>
<dbReference type="EMBL" id="LAKJ01000009">
    <property type="protein sequence ID" value="KKI64375.1"/>
    <property type="molecule type" value="Genomic_DNA"/>
</dbReference>
<proteinExistence type="predicted"/>
<dbReference type="Pfam" id="PF00583">
    <property type="entry name" value="Acetyltransf_1"/>
    <property type="match status" value="1"/>
</dbReference>
<sequence>MEYLKQTQQQYLNEIAEIHEQQLNEQYEQYQNTTISVALRKEMIENGLMANTDVVIIEIQQRRMIAFIWARYLKQYQKVIIEMLYVSEDYRNQGIAKVLKKEVEIWAHAKGALEIESTVVNHNNAMKDLNFKLGYHISSVTMNKRLIINNEDI</sequence>
<dbReference type="InterPro" id="IPR016181">
    <property type="entry name" value="Acyl_CoA_acyltransferase"/>
</dbReference>
<dbReference type="Proteomes" id="UP000034455">
    <property type="component" value="Unassembled WGS sequence"/>
</dbReference>
<gene>
    <name evidence="2" type="ORF">UF66_2714</name>
</gene>
<comment type="caution">
    <text evidence="2">The sequence shown here is derived from an EMBL/GenBank/DDBJ whole genome shotgun (WGS) entry which is preliminary data.</text>
</comment>
<protein>
    <recommendedName>
        <fullName evidence="1">N-acetyltransferase domain-containing protein</fullName>
    </recommendedName>
</protein>
<dbReference type="AlphaFoldDB" id="A0A0M2P295"/>
<dbReference type="SUPFAM" id="SSF55729">
    <property type="entry name" value="Acyl-CoA N-acyltransferases (Nat)"/>
    <property type="match status" value="1"/>
</dbReference>
<dbReference type="InterPro" id="IPR000182">
    <property type="entry name" value="GNAT_dom"/>
</dbReference>
<organism evidence="2 3">
    <name type="scientific">Staphylococcus cohnii subsp. cohnii</name>
    <dbReference type="NCBI Taxonomy" id="74704"/>
    <lineage>
        <taxon>Bacteria</taxon>
        <taxon>Bacillati</taxon>
        <taxon>Bacillota</taxon>
        <taxon>Bacilli</taxon>
        <taxon>Bacillales</taxon>
        <taxon>Staphylococcaceae</taxon>
        <taxon>Staphylococcus</taxon>
        <taxon>Staphylococcus cohnii species complex</taxon>
    </lineage>
</organism>